<dbReference type="EMBL" id="SNRW01002948">
    <property type="protein sequence ID" value="KAA6391230.1"/>
    <property type="molecule type" value="Genomic_DNA"/>
</dbReference>
<name>A0A5J4W8N8_9EUKA</name>
<proteinExistence type="predicted"/>
<evidence type="ECO:0000313" key="2">
    <source>
        <dbReference type="Proteomes" id="UP000324800"/>
    </source>
</evidence>
<sequence>MSPRQSIPIIPAIVEVDSLFEKQQDKVSEQSVCSRRRSSIFEEIIIPDPSVCRWLLDIFSEDEHMTKESAHFILSEHQLIRVTAYTFDVVENQVILISEDEGCCGKFMHDETRTLRDITINNVNIFTLDIDKVNFLRDSYKLCLQKVRKITSILDLGDILSKLMSAANLHSLDVLIKHDEILFGSTRYNTIELVEQVNDINNQINIINNTPAEDLSEYYTKTEVDGLISDAAIGEIDLSNYYIKTETDSKLDLKADKTELIDAYTKTETDEELDLKLNITDQIDAYTKIETDEKLDLKLNITDQIDEYTKIETDEKLDLKADKTDVIDAYTKTETDKKLDIKADKTELIDAYTKTETDEKLDLKVDKTELDDYVDLTSAQTISGGDMLVGSLVTQPQLQKVRDIASGKSNGYVFATTQEMNTWMEDQENVAKLAIGDNLYIIDKQVMDYQWDGADIQVLETELPDMINVVTTLGAATGKRKCYN</sequence>
<accession>A0A5J4W8N8</accession>
<reference evidence="1 2" key="1">
    <citation type="submission" date="2019-03" db="EMBL/GenBank/DDBJ databases">
        <title>Single cell metagenomics reveals metabolic interactions within the superorganism composed of flagellate Streblomastix strix and complex community of Bacteroidetes bacteria on its surface.</title>
        <authorList>
            <person name="Treitli S.C."/>
            <person name="Kolisko M."/>
            <person name="Husnik F."/>
            <person name="Keeling P."/>
            <person name="Hampl V."/>
        </authorList>
    </citation>
    <scope>NUCLEOTIDE SEQUENCE [LARGE SCALE GENOMIC DNA]</scope>
    <source>
        <strain evidence="1">ST1C</strain>
    </source>
</reference>
<evidence type="ECO:0000313" key="1">
    <source>
        <dbReference type="EMBL" id="KAA6391230.1"/>
    </source>
</evidence>
<comment type="caution">
    <text evidence="1">The sequence shown here is derived from an EMBL/GenBank/DDBJ whole genome shotgun (WGS) entry which is preliminary data.</text>
</comment>
<organism evidence="1 2">
    <name type="scientific">Streblomastix strix</name>
    <dbReference type="NCBI Taxonomy" id="222440"/>
    <lineage>
        <taxon>Eukaryota</taxon>
        <taxon>Metamonada</taxon>
        <taxon>Preaxostyla</taxon>
        <taxon>Oxymonadida</taxon>
        <taxon>Streblomastigidae</taxon>
        <taxon>Streblomastix</taxon>
    </lineage>
</organism>
<dbReference type="Proteomes" id="UP000324800">
    <property type="component" value="Unassembled WGS sequence"/>
</dbReference>
<protein>
    <submittedName>
        <fullName evidence="1">Uncharacterized protein</fullName>
    </submittedName>
</protein>
<gene>
    <name evidence="1" type="ORF">EZS28_013245</name>
</gene>
<dbReference type="AlphaFoldDB" id="A0A5J4W8N8"/>